<name>A0A1X6YM44_9RHOB</name>
<feature type="domain" description="FMN hydroxy acid dehydrogenase" evidence="8">
    <location>
        <begin position="1"/>
        <end position="366"/>
    </location>
</feature>
<evidence type="ECO:0000313" key="9">
    <source>
        <dbReference type="EMBL" id="SLN24796.1"/>
    </source>
</evidence>
<comment type="similarity">
    <text evidence="5">Belongs to the FMN-dependent alpha-hydroxy acid dehydrogenase family.</text>
</comment>
<evidence type="ECO:0000259" key="8">
    <source>
        <dbReference type="PROSITE" id="PS51349"/>
    </source>
</evidence>
<evidence type="ECO:0000256" key="2">
    <source>
        <dbReference type="ARBA" id="ARBA00022630"/>
    </source>
</evidence>
<keyword evidence="4 9" id="KW-0560">Oxidoreductase</keyword>
<feature type="binding site" evidence="7">
    <location>
        <position position="132"/>
    </location>
    <ligand>
        <name>glyoxylate</name>
        <dbReference type="ChEBI" id="CHEBI:36655"/>
    </ligand>
</feature>
<gene>
    <name evidence="9" type="primary">mdlB_1</name>
    <name evidence="9" type="ORF">RUM8411_00972</name>
</gene>
<dbReference type="RefSeq" id="WP_085821489.1">
    <property type="nucleotide sequence ID" value="NZ_FWFP01000002.1"/>
</dbReference>
<evidence type="ECO:0000256" key="3">
    <source>
        <dbReference type="ARBA" id="ARBA00022643"/>
    </source>
</evidence>
<dbReference type="AlphaFoldDB" id="A0A1X6YM44"/>
<evidence type="ECO:0000256" key="5">
    <source>
        <dbReference type="ARBA" id="ARBA00024042"/>
    </source>
</evidence>
<feature type="binding site" evidence="7">
    <location>
        <position position="130"/>
    </location>
    <ligand>
        <name>FMN</name>
        <dbReference type="ChEBI" id="CHEBI:58210"/>
    </ligand>
</feature>
<feature type="binding site" evidence="7">
    <location>
        <position position="272"/>
    </location>
    <ligand>
        <name>glyoxylate</name>
        <dbReference type="ChEBI" id="CHEBI:36655"/>
    </ligand>
</feature>
<dbReference type="GO" id="GO:0033720">
    <property type="term" value="F:(S)-mandelate dehydrogenase activity"/>
    <property type="evidence" value="ECO:0007669"/>
    <property type="project" value="UniProtKB-EC"/>
</dbReference>
<dbReference type="InterPro" id="IPR000262">
    <property type="entry name" value="FMN-dep_DH"/>
</dbReference>
<protein>
    <submittedName>
        <fullName evidence="9">(S)-mandelate dehydrogenase</fullName>
        <ecNumber evidence="9">1.1.99.31</ecNumber>
    </submittedName>
</protein>
<dbReference type="PIRSF" id="PIRSF000138">
    <property type="entry name" value="Al-hdrx_acd_dh"/>
    <property type="match status" value="1"/>
</dbReference>
<keyword evidence="3 7" id="KW-0288">FMN</keyword>
<dbReference type="EMBL" id="FWFP01000002">
    <property type="protein sequence ID" value="SLN24796.1"/>
    <property type="molecule type" value="Genomic_DNA"/>
</dbReference>
<feature type="binding site" evidence="7">
    <location>
        <position position="267"/>
    </location>
    <ligand>
        <name>FMN</name>
        <dbReference type="ChEBI" id="CHEBI:58210"/>
    </ligand>
</feature>
<dbReference type="Pfam" id="PF01070">
    <property type="entry name" value="FMN_dh"/>
    <property type="match status" value="1"/>
</dbReference>
<dbReference type="PANTHER" id="PTHR10578">
    <property type="entry name" value="S -2-HYDROXY-ACID OXIDASE-RELATED"/>
    <property type="match status" value="1"/>
</dbReference>
<dbReference type="OrthoDB" id="9770452at2"/>
<evidence type="ECO:0000313" key="10">
    <source>
        <dbReference type="Proteomes" id="UP000193778"/>
    </source>
</evidence>
<dbReference type="Gene3D" id="3.20.20.70">
    <property type="entry name" value="Aldolase class I"/>
    <property type="match status" value="1"/>
</dbReference>
<comment type="cofactor">
    <cofactor evidence="1">
        <name>FMN</name>
        <dbReference type="ChEBI" id="CHEBI:58210"/>
    </cofactor>
</comment>
<feature type="binding site" evidence="7">
    <location>
        <position position="245"/>
    </location>
    <ligand>
        <name>FMN</name>
        <dbReference type="ChEBI" id="CHEBI:58210"/>
    </ligand>
</feature>
<dbReference type="Proteomes" id="UP000193778">
    <property type="component" value="Unassembled WGS sequence"/>
</dbReference>
<feature type="binding site" evidence="7">
    <location>
        <position position="27"/>
    </location>
    <ligand>
        <name>glyoxylate</name>
        <dbReference type="ChEBI" id="CHEBI:36655"/>
    </ligand>
</feature>
<feature type="binding site" evidence="7">
    <location>
        <position position="269"/>
    </location>
    <ligand>
        <name>glyoxylate</name>
        <dbReference type="ChEBI" id="CHEBI:36655"/>
    </ligand>
</feature>
<dbReference type="GO" id="GO:0010181">
    <property type="term" value="F:FMN binding"/>
    <property type="evidence" value="ECO:0007669"/>
    <property type="project" value="InterPro"/>
</dbReference>
<dbReference type="PROSITE" id="PS51349">
    <property type="entry name" value="FMN_HYDROXY_ACID_DH_2"/>
    <property type="match status" value="1"/>
</dbReference>
<dbReference type="InterPro" id="IPR012133">
    <property type="entry name" value="Alpha-hydoxy_acid_DH_FMN"/>
</dbReference>
<feature type="binding site" evidence="7">
    <location>
        <begin position="300"/>
        <end position="304"/>
    </location>
    <ligand>
        <name>FMN</name>
        <dbReference type="ChEBI" id="CHEBI:58210"/>
    </ligand>
</feature>
<evidence type="ECO:0000256" key="4">
    <source>
        <dbReference type="ARBA" id="ARBA00023002"/>
    </source>
</evidence>
<feature type="binding site" evidence="7">
    <location>
        <position position="109"/>
    </location>
    <ligand>
        <name>FMN</name>
        <dbReference type="ChEBI" id="CHEBI:58210"/>
    </ligand>
</feature>
<reference evidence="10" key="1">
    <citation type="submission" date="2017-03" db="EMBL/GenBank/DDBJ databases">
        <authorList>
            <person name="Rodrigo-Torres L."/>
            <person name="Arahal R.D."/>
            <person name="Lucena T."/>
        </authorList>
    </citation>
    <scope>NUCLEOTIDE SEQUENCE [LARGE SCALE GENOMIC DNA]</scope>
    <source>
        <strain evidence="10">CECT 8411</strain>
    </source>
</reference>
<proteinExistence type="inferred from homology"/>
<dbReference type="InterPro" id="IPR013785">
    <property type="entry name" value="Aldolase_TIM"/>
</dbReference>
<dbReference type="SUPFAM" id="SSF51395">
    <property type="entry name" value="FMN-linked oxidoreductases"/>
    <property type="match status" value="1"/>
</dbReference>
<keyword evidence="2 7" id="KW-0285">Flavoprotein</keyword>
<dbReference type="PANTHER" id="PTHR10578:SF107">
    <property type="entry name" value="2-HYDROXYACID OXIDASE 1"/>
    <property type="match status" value="1"/>
</dbReference>
<dbReference type="InterPro" id="IPR037396">
    <property type="entry name" value="FMN_HAD"/>
</dbReference>
<feature type="binding site" evidence="7">
    <location>
        <begin position="80"/>
        <end position="82"/>
    </location>
    <ligand>
        <name>FMN</name>
        <dbReference type="ChEBI" id="CHEBI:58210"/>
    </ligand>
</feature>
<feature type="binding site" evidence="7">
    <location>
        <begin position="323"/>
        <end position="324"/>
    </location>
    <ligand>
        <name>FMN</name>
        <dbReference type="ChEBI" id="CHEBI:58210"/>
    </ligand>
</feature>
<organism evidence="9 10">
    <name type="scientific">Ruegeria meonggei</name>
    <dbReference type="NCBI Taxonomy" id="1446476"/>
    <lineage>
        <taxon>Bacteria</taxon>
        <taxon>Pseudomonadati</taxon>
        <taxon>Pseudomonadota</taxon>
        <taxon>Alphaproteobacteria</taxon>
        <taxon>Rhodobacterales</taxon>
        <taxon>Roseobacteraceae</taxon>
        <taxon>Ruegeria</taxon>
    </lineage>
</organism>
<feature type="binding site" evidence="7">
    <location>
        <position position="158"/>
    </location>
    <ligand>
        <name>FMN</name>
        <dbReference type="ChEBI" id="CHEBI:58210"/>
    </ligand>
</feature>
<evidence type="ECO:0000256" key="7">
    <source>
        <dbReference type="PIRSR" id="PIRSR000138-2"/>
    </source>
</evidence>
<keyword evidence="10" id="KW-1185">Reference proteome</keyword>
<evidence type="ECO:0000256" key="1">
    <source>
        <dbReference type="ARBA" id="ARBA00001917"/>
    </source>
</evidence>
<feature type="binding site" evidence="7">
    <location>
        <position position="167"/>
    </location>
    <ligand>
        <name>glyoxylate</name>
        <dbReference type="ChEBI" id="CHEBI:36655"/>
    </ligand>
</feature>
<feature type="active site" description="Proton acceptor" evidence="6">
    <location>
        <position position="269"/>
    </location>
</feature>
<sequence length="366" mass="39815">MGPSAIHSAEDARRLARRRLPWMVFDYIDGAAGAEVGAARNRAALAAMTLRPRVLRDVSERSLSTDLFGKQARRPFGIAPMGMCNLSTPGADLMLARLAARNLVPLGVSTVASTPMEQLIEAAEGNAWFQLYFSGDGAGTFKLVERAQAAGYETLVLTVDVPEVGRRPRELRHGFKMPFRIGPRQFVDFALHPRWSLATLFRGKPQMANFQMDGYDFDRTESRARATWDTLSRLRDTWGGKLVVKGVLDPEDARAVKAAGVDAVQVSSHGARQLDSAPSAFEALSAIRAAVGPEYPVFYDSGLRSGEDVAKALKQGADFVFFGRVMQFAMAAAGEAGLQQLWEVLSDEFSIAMAQIGVTTISELKA</sequence>
<dbReference type="CDD" id="cd02809">
    <property type="entry name" value="alpha_hydroxyacid_oxid_FMN"/>
    <property type="match status" value="1"/>
</dbReference>
<evidence type="ECO:0000256" key="6">
    <source>
        <dbReference type="PIRSR" id="PIRSR000138-1"/>
    </source>
</evidence>
<accession>A0A1X6YM44</accession>
<dbReference type="EC" id="1.1.99.31" evidence="9"/>